<dbReference type="GO" id="GO:0008168">
    <property type="term" value="F:methyltransferase activity"/>
    <property type="evidence" value="ECO:0007669"/>
    <property type="project" value="UniProtKB-KW"/>
</dbReference>
<dbReference type="RefSeq" id="WP_111000787.1">
    <property type="nucleotide sequence ID" value="NZ_QKTW01000027.1"/>
</dbReference>
<dbReference type="Proteomes" id="UP000248745">
    <property type="component" value="Unassembled WGS sequence"/>
</dbReference>
<evidence type="ECO:0000313" key="2">
    <source>
        <dbReference type="Proteomes" id="UP000248745"/>
    </source>
</evidence>
<name>A0A2W2BTE3_9BACT</name>
<dbReference type="GO" id="GO:0032259">
    <property type="term" value="P:methylation"/>
    <property type="evidence" value="ECO:0007669"/>
    <property type="project" value="UniProtKB-KW"/>
</dbReference>
<keyword evidence="2" id="KW-1185">Reference proteome</keyword>
<accession>A0A2W2BTE3</accession>
<dbReference type="Gene3D" id="3.40.50.150">
    <property type="entry name" value="Vaccinia Virus protein VP39"/>
    <property type="match status" value="1"/>
</dbReference>
<proteinExistence type="predicted"/>
<gene>
    <name evidence="1" type="ORF">DN068_20360</name>
</gene>
<reference evidence="1 2" key="1">
    <citation type="submission" date="2018-06" db="EMBL/GenBank/DDBJ databases">
        <title>Mucibacter soli gen. nov., sp. nov., a new member of the family Chitinophagaceae producing mucin.</title>
        <authorList>
            <person name="Kim M.-K."/>
            <person name="Park S."/>
            <person name="Kim T.-S."/>
            <person name="Joung Y."/>
            <person name="Han J.-H."/>
            <person name="Kim S.B."/>
        </authorList>
    </citation>
    <scope>NUCLEOTIDE SEQUENCE [LARGE SCALE GENOMIC DNA]</scope>
    <source>
        <strain evidence="1 2">R1-15</strain>
    </source>
</reference>
<sequence>MEKSIKEIYYNHKGFLVNKWNHYLDIYDRHFLPYQGKDVKFLEIGISQGGSLEMWKQYFGAGSMFYAMDIIPECKMFERENVKIFIGSQGDPQYLNSILGDIPPLDILLDDGGHFVKDQIVTFNLLWDKVKDGGLYVCEDLHTSYWYSYGGGYMRKGTFIEFVKHLMDVMHAWHSKQPAKFKLEKLTEQIKAIHVYESMVVIEKAKVSQPKQSKFGEKQIPDQIPAKRGFFDLATGKIRKAWMGFKN</sequence>
<dbReference type="SUPFAM" id="SSF53335">
    <property type="entry name" value="S-adenosyl-L-methionine-dependent methyltransferases"/>
    <property type="match status" value="1"/>
</dbReference>
<organism evidence="1 2">
    <name type="scientific">Taibaiella soli</name>
    <dbReference type="NCBI Taxonomy" id="1649169"/>
    <lineage>
        <taxon>Bacteria</taxon>
        <taxon>Pseudomonadati</taxon>
        <taxon>Bacteroidota</taxon>
        <taxon>Chitinophagia</taxon>
        <taxon>Chitinophagales</taxon>
        <taxon>Chitinophagaceae</taxon>
        <taxon>Taibaiella</taxon>
    </lineage>
</organism>
<keyword evidence="1" id="KW-0489">Methyltransferase</keyword>
<dbReference type="EMBL" id="QKTW01000027">
    <property type="protein sequence ID" value="PZF71053.1"/>
    <property type="molecule type" value="Genomic_DNA"/>
</dbReference>
<keyword evidence="1" id="KW-0808">Transferase</keyword>
<protein>
    <submittedName>
        <fullName evidence="1">Class I SAM-dependent methyltransferase</fullName>
    </submittedName>
</protein>
<evidence type="ECO:0000313" key="1">
    <source>
        <dbReference type="EMBL" id="PZF71053.1"/>
    </source>
</evidence>
<dbReference type="OrthoDB" id="9816564at2"/>
<dbReference type="InterPro" id="IPR029063">
    <property type="entry name" value="SAM-dependent_MTases_sf"/>
</dbReference>
<comment type="caution">
    <text evidence="1">The sequence shown here is derived from an EMBL/GenBank/DDBJ whole genome shotgun (WGS) entry which is preliminary data.</text>
</comment>
<dbReference type="AlphaFoldDB" id="A0A2W2BTE3"/>